<sequence length="224" mass="24636">MLELSWTWDLVPAADEDRDTWIASMGKILDEMVGDQIEVARANWPEDSPDSFPFTPGAMGTAVASDLIERADMLPEGCRLIWGAGFFGEQVRWVPLMLLAEFKAPREGEDPAYLMAMVGAEGMPDDIREPNVEYFSTSRGDGVRVIAIARTEEAGTFGRVQAALRLERPEGDLDVLLDTRIADFEQLGAIGHGIEAAMNLIADSTHLRFTPVEAEEPVKVQDPS</sequence>
<gene>
    <name evidence="1" type="ORF">Aco03nite_015690</name>
</gene>
<organism evidence="1 2">
    <name type="scientific">Actinoplanes couchii</name>
    <dbReference type="NCBI Taxonomy" id="403638"/>
    <lineage>
        <taxon>Bacteria</taxon>
        <taxon>Bacillati</taxon>
        <taxon>Actinomycetota</taxon>
        <taxon>Actinomycetes</taxon>
        <taxon>Micromonosporales</taxon>
        <taxon>Micromonosporaceae</taxon>
        <taxon>Actinoplanes</taxon>
    </lineage>
</organism>
<proteinExistence type="predicted"/>
<evidence type="ECO:0008006" key="3">
    <source>
        <dbReference type="Google" id="ProtNLM"/>
    </source>
</evidence>
<keyword evidence="2" id="KW-1185">Reference proteome</keyword>
<dbReference type="EMBL" id="BOMG01000026">
    <property type="protein sequence ID" value="GID53165.1"/>
    <property type="molecule type" value="Genomic_DNA"/>
</dbReference>
<evidence type="ECO:0000313" key="2">
    <source>
        <dbReference type="Proteomes" id="UP000612282"/>
    </source>
</evidence>
<dbReference type="RefSeq" id="WP_203794079.1">
    <property type="nucleotide sequence ID" value="NZ_BAAAQE010000076.1"/>
</dbReference>
<evidence type="ECO:0000313" key="1">
    <source>
        <dbReference type="EMBL" id="GID53165.1"/>
    </source>
</evidence>
<reference evidence="1 2" key="1">
    <citation type="submission" date="2021-01" db="EMBL/GenBank/DDBJ databases">
        <title>Whole genome shotgun sequence of Actinoplanes couchii NBRC 106145.</title>
        <authorList>
            <person name="Komaki H."/>
            <person name="Tamura T."/>
        </authorList>
    </citation>
    <scope>NUCLEOTIDE SEQUENCE [LARGE SCALE GENOMIC DNA]</scope>
    <source>
        <strain evidence="1 2">NBRC 106145</strain>
    </source>
</reference>
<comment type="caution">
    <text evidence="1">The sequence shown here is derived from an EMBL/GenBank/DDBJ whole genome shotgun (WGS) entry which is preliminary data.</text>
</comment>
<protein>
    <recommendedName>
        <fullName evidence="3">PH domain-containing protein</fullName>
    </recommendedName>
</protein>
<name>A0ABQ3X3S8_9ACTN</name>
<accession>A0ABQ3X3S8</accession>
<dbReference type="Proteomes" id="UP000612282">
    <property type="component" value="Unassembled WGS sequence"/>
</dbReference>